<dbReference type="Proteomes" id="UP000190162">
    <property type="component" value="Unassembled WGS sequence"/>
</dbReference>
<feature type="domain" description="AMP-dependent synthetase/ligase" evidence="2">
    <location>
        <begin position="9"/>
        <end position="355"/>
    </location>
</feature>
<evidence type="ECO:0000256" key="1">
    <source>
        <dbReference type="ARBA" id="ARBA00022598"/>
    </source>
</evidence>
<dbReference type="InterPro" id="IPR020845">
    <property type="entry name" value="AMP-binding_CS"/>
</dbReference>
<dbReference type="InterPro" id="IPR050237">
    <property type="entry name" value="ATP-dep_AMP-bd_enzyme"/>
</dbReference>
<evidence type="ECO:0000313" key="3">
    <source>
        <dbReference type="EMBL" id="SKA70032.1"/>
    </source>
</evidence>
<reference evidence="4" key="1">
    <citation type="submission" date="2017-02" db="EMBL/GenBank/DDBJ databases">
        <authorList>
            <person name="Varghese N."/>
            <person name="Submissions S."/>
        </authorList>
    </citation>
    <scope>NUCLEOTIDE SEQUENCE [LARGE SCALE GENOMIC DNA]</scope>
    <source>
        <strain evidence="4">DSM 22720</strain>
    </source>
</reference>
<name>A0A1T4VYD6_9GAMM</name>
<dbReference type="PROSITE" id="PS00455">
    <property type="entry name" value="AMP_BINDING"/>
    <property type="match status" value="1"/>
</dbReference>
<dbReference type="PANTHER" id="PTHR43767:SF8">
    <property type="entry name" value="LONG-CHAIN-FATTY-ACID--COA LIGASE"/>
    <property type="match status" value="1"/>
</dbReference>
<gene>
    <name evidence="3" type="ORF">SAMN02745132_04532</name>
</gene>
<dbReference type="OrthoDB" id="9803968at2"/>
<dbReference type="EMBL" id="FUXU01000123">
    <property type="protein sequence ID" value="SKA70032.1"/>
    <property type="molecule type" value="Genomic_DNA"/>
</dbReference>
<evidence type="ECO:0000313" key="4">
    <source>
        <dbReference type="Proteomes" id="UP000190162"/>
    </source>
</evidence>
<dbReference type="SUPFAM" id="SSF56801">
    <property type="entry name" value="Acetyl-CoA synthetase-like"/>
    <property type="match status" value="1"/>
</dbReference>
<proteinExistence type="predicted"/>
<keyword evidence="1" id="KW-0436">Ligase</keyword>
<dbReference type="InterPro" id="IPR042099">
    <property type="entry name" value="ANL_N_sf"/>
</dbReference>
<organism evidence="3 4">
    <name type="scientific">Enterovibrio nigricans DSM 22720</name>
    <dbReference type="NCBI Taxonomy" id="1121868"/>
    <lineage>
        <taxon>Bacteria</taxon>
        <taxon>Pseudomonadati</taxon>
        <taxon>Pseudomonadota</taxon>
        <taxon>Gammaproteobacteria</taxon>
        <taxon>Vibrionales</taxon>
        <taxon>Vibrionaceae</taxon>
        <taxon>Enterovibrio</taxon>
    </lineage>
</organism>
<dbReference type="Pfam" id="PF00501">
    <property type="entry name" value="AMP-binding"/>
    <property type="match status" value="1"/>
</dbReference>
<dbReference type="PANTHER" id="PTHR43767">
    <property type="entry name" value="LONG-CHAIN-FATTY-ACID--COA LIGASE"/>
    <property type="match status" value="1"/>
</dbReference>
<dbReference type="Gene3D" id="3.40.50.12780">
    <property type="entry name" value="N-terminal domain of ligase-like"/>
    <property type="match status" value="1"/>
</dbReference>
<dbReference type="GO" id="GO:0016874">
    <property type="term" value="F:ligase activity"/>
    <property type="evidence" value="ECO:0007669"/>
    <property type="project" value="UniProtKB-KW"/>
</dbReference>
<dbReference type="InterPro" id="IPR000873">
    <property type="entry name" value="AMP-dep_synth/lig_dom"/>
</dbReference>
<dbReference type="RefSeq" id="WP_078754565.1">
    <property type="nucleotide sequence ID" value="NZ_FUXU01000123.1"/>
</dbReference>
<accession>A0A1T4VYD6</accession>
<dbReference type="AlphaFoldDB" id="A0A1T4VYD6"/>
<sequence length="519" mass="56304">MNILLDVITKWAKTTPDRVALVGYEANQTVELTYSEVLNKIELVAAELIAQNIKALALRAENSIDWAIVDLAAMAADIVVVPIPTFFSDAQVEHTLEQSGVDALVGDWQSWLASNPKQSFNQQDHPLSIANLPLLRRSQLRDEDTQVAYLPETGKITFTSGSTGQPKGVCLSNDHLCLVAKSLADAVNGTAHSHLVLLPLSTLLENITGVYVPLMLGVTSYILPGEQTGLLGSSQFEPRLFAQALATIKPESLVLTPALLLALIHIAKQQPSLVDSLKFVAVGGARVSSQLINTAHALNIPAFEGYGLSECGSVVCLNTPAVYKAGTCGKPLPHAQIRIAEDGELLVKGNVALGYLNEPFTQEWLATGDLAQIDAQGFVTLSGRKKNLIVTTYGRNVSPEWIESEALAFLPMTPLFVTGDSQQTLCAVITNSEDVETKVHALNRTLPDYAQIRTLLLLDNPRAISGWYTDSGKLKRNQIEHDVAHLLTSTTPELTLEAQKIQRIDLPFQQHITSFQTAL</sequence>
<evidence type="ECO:0000259" key="2">
    <source>
        <dbReference type="Pfam" id="PF00501"/>
    </source>
</evidence>
<keyword evidence="4" id="KW-1185">Reference proteome</keyword>
<protein>
    <submittedName>
        <fullName evidence="3">Long-chain acyl-CoA synthetase (AMP-forming)</fullName>
    </submittedName>
</protein>